<dbReference type="InterPro" id="IPR000160">
    <property type="entry name" value="GGDEF_dom"/>
</dbReference>
<evidence type="ECO:0000313" key="3">
    <source>
        <dbReference type="EMBL" id="MBB6048428.1"/>
    </source>
</evidence>
<dbReference type="PANTHER" id="PTHR45138">
    <property type="entry name" value="REGULATORY COMPONENTS OF SENSORY TRANSDUCTION SYSTEM"/>
    <property type="match status" value="1"/>
</dbReference>
<name>A0A7W9SM39_ARMRO</name>
<organism evidence="3 4">
    <name type="scientific">Armatimonas rosea</name>
    <dbReference type="NCBI Taxonomy" id="685828"/>
    <lineage>
        <taxon>Bacteria</taxon>
        <taxon>Bacillati</taxon>
        <taxon>Armatimonadota</taxon>
        <taxon>Armatimonadia</taxon>
        <taxon>Armatimonadales</taxon>
        <taxon>Armatimonadaceae</taxon>
        <taxon>Armatimonas</taxon>
    </lineage>
</organism>
<dbReference type="InterPro" id="IPR050469">
    <property type="entry name" value="Diguanylate_Cyclase"/>
</dbReference>
<dbReference type="GO" id="GO:0052621">
    <property type="term" value="F:diguanylate cyclase activity"/>
    <property type="evidence" value="ECO:0007669"/>
    <property type="project" value="TreeGrafter"/>
</dbReference>
<dbReference type="Pfam" id="PF00990">
    <property type="entry name" value="GGDEF"/>
    <property type="match status" value="1"/>
</dbReference>
<dbReference type="SMART" id="SM00028">
    <property type="entry name" value="TPR"/>
    <property type="match status" value="5"/>
</dbReference>
<dbReference type="Gene3D" id="1.25.40.10">
    <property type="entry name" value="Tetratricopeptide repeat domain"/>
    <property type="match status" value="2"/>
</dbReference>
<reference evidence="3 4" key="1">
    <citation type="submission" date="2020-08" db="EMBL/GenBank/DDBJ databases">
        <title>Genomic Encyclopedia of Type Strains, Phase IV (KMG-IV): sequencing the most valuable type-strain genomes for metagenomic binning, comparative biology and taxonomic classification.</title>
        <authorList>
            <person name="Goeker M."/>
        </authorList>
    </citation>
    <scope>NUCLEOTIDE SEQUENCE [LARGE SCALE GENOMIC DNA]</scope>
    <source>
        <strain evidence="3 4">DSM 23562</strain>
    </source>
</reference>
<protein>
    <submittedName>
        <fullName evidence="3">Diguanylate cyclase (GGDEF)-like protein</fullName>
    </submittedName>
</protein>
<keyword evidence="1" id="KW-0175">Coiled coil</keyword>
<dbReference type="AlphaFoldDB" id="A0A7W9SM39"/>
<dbReference type="InterPro" id="IPR043128">
    <property type="entry name" value="Rev_trsase/Diguanyl_cyclase"/>
</dbReference>
<dbReference type="PROSITE" id="PS50887">
    <property type="entry name" value="GGDEF"/>
    <property type="match status" value="1"/>
</dbReference>
<dbReference type="RefSeq" id="WP_184192012.1">
    <property type="nucleotide sequence ID" value="NZ_JACHGW010000001.1"/>
</dbReference>
<dbReference type="FunFam" id="3.30.70.270:FF:000001">
    <property type="entry name" value="Diguanylate cyclase domain protein"/>
    <property type="match status" value="1"/>
</dbReference>
<dbReference type="SMART" id="SM00267">
    <property type="entry name" value="GGDEF"/>
    <property type="match status" value="1"/>
</dbReference>
<proteinExistence type="predicted"/>
<dbReference type="SUPFAM" id="SSF48452">
    <property type="entry name" value="TPR-like"/>
    <property type="match status" value="2"/>
</dbReference>
<dbReference type="InterPro" id="IPR019734">
    <property type="entry name" value="TPR_rpt"/>
</dbReference>
<evidence type="ECO:0000313" key="4">
    <source>
        <dbReference type="Proteomes" id="UP000520814"/>
    </source>
</evidence>
<evidence type="ECO:0000259" key="2">
    <source>
        <dbReference type="PROSITE" id="PS50887"/>
    </source>
</evidence>
<dbReference type="EMBL" id="JACHGW010000001">
    <property type="protein sequence ID" value="MBB6048428.1"/>
    <property type="molecule type" value="Genomic_DNA"/>
</dbReference>
<feature type="domain" description="GGDEF" evidence="2">
    <location>
        <begin position="413"/>
        <end position="542"/>
    </location>
</feature>
<keyword evidence="4" id="KW-1185">Reference proteome</keyword>
<dbReference type="SUPFAM" id="SSF55073">
    <property type="entry name" value="Nucleotide cyclase"/>
    <property type="match status" value="1"/>
</dbReference>
<dbReference type="Gene3D" id="3.30.70.270">
    <property type="match status" value="1"/>
</dbReference>
<comment type="caution">
    <text evidence="3">The sequence shown here is derived from an EMBL/GenBank/DDBJ whole genome shotgun (WGS) entry which is preliminary data.</text>
</comment>
<accession>A0A7W9SM39</accession>
<gene>
    <name evidence="3" type="ORF">HNQ39_000190</name>
</gene>
<evidence type="ECO:0000256" key="1">
    <source>
        <dbReference type="SAM" id="Coils"/>
    </source>
</evidence>
<dbReference type="PANTHER" id="PTHR45138:SF9">
    <property type="entry name" value="DIGUANYLATE CYCLASE DGCM-RELATED"/>
    <property type="match status" value="1"/>
</dbReference>
<feature type="coiled-coil region" evidence="1">
    <location>
        <begin position="360"/>
        <end position="391"/>
    </location>
</feature>
<dbReference type="InterPro" id="IPR029787">
    <property type="entry name" value="Nucleotide_cyclase"/>
</dbReference>
<dbReference type="NCBIfam" id="TIGR00254">
    <property type="entry name" value="GGDEF"/>
    <property type="match status" value="1"/>
</dbReference>
<dbReference type="InterPro" id="IPR011990">
    <property type="entry name" value="TPR-like_helical_dom_sf"/>
</dbReference>
<dbReference type="GO" id="GO:0043709">
    <property type="term" value="P:cell adhesion involved in single-species biofilm formation"/>
    <property type="evidence" value="ECO:0007669"/>
    <property type="project" value="TreeGrafter"/>
</dbReference>
<dbReference type="GO" id="GO:1902201">
    <property type="term" value="P:negative regulation of bacterial-type flagellum-dependent cell motility"/>
    <property type="evidence" value="ECO:0007669"/>
    <property type="project" value="TreeGrafter"/>
</dbReference>
<dbReference type="Proteomes" id="UP000520814">
    <property type="component" value="Unassembled WGS sequence"/>
</dbReference>
<dbReference type="CDD" id="cd01949">
    <property type="entry name" value="GGDEF"/>
    <property type="match status" value="1"/>
</dbReference>
<dbReference type="GO" id="GO:0005886">
    <property type="term" value="C:plasma membrane"/>
    <property type="evidence" value="ECO:0007669"/>
    <property type="project" value="TreeGrafter"/>
</dbReference>
<sequence>MDTLDTLLQQARSLARSAPEESLALAYRARPLCETADQHAQVLRLLTQVSFELGRATESEQLQAELEALLPSCSPAVQARCKSGLGWVCYLKSDYAQALTLTREALDALSHYGETEGELWARNNLASIYTSLGSPDKALALYIENRTRSQACGNRLMEGGSLLNICILHNANADYPAALDTSLESLAILEESNDSYAKVMVRAQVISALLGLGRHAEALWRSDELLGLPQPLPMISALVHWQRARVFQSCQAFDKALEAADTGLGFVANNPGEERFFLLSEKAQALEGLGELRESARLLREILRNSERLRLETNNSSLLEIAARVAEKRGRYKEALDYHKKLHASERARLASRSENQRILFSVELQLEKARREAEQERARSQQLEQEAARDGMTGLYNHATFQKLLREACQTGMLSLVLLDVDHFKSYNDTYGHPAGDTLLKELAALLTEQLRTDDILARYGGEEFAVILPGKSLALAYQVAERLRGTVATCPRLAHPVTISVGVAATPPLPPEPSLLLEAADRALYQAKHLGRDKVEVAEGHGKFR</sequence>